<comment type="caution">
    <text evidence="1">The sequence shown here is derived from an EMBL/GenBank/DDBJ whole genome shotgun (WGS) entry which is preliminary data.</text>
</comment>
<gene>
    <name evidence="1" type="ORF">B7R25_16960</name>
</gene>
<dbReference type="Proteomes" id="UP000257080">
    <property type="component" value="Unassembled WGS sequence"/>
</dbReference>
<protein>
    <submittedName>
        <fullName evidence="1">Uncharacterized protein</fullName>
    </submittedName>
</protein>
<dbReference type="EMBL" id="NBXE01000064">
    <property type="protein sequence ID" value="RFA24316.1"/>
    <property type="molecule type" value="Genomic_DNA"/>
</dbReference>
<reference evidence="1 2" key="1">
    <citation type="submission" date="2017-04" db="EMBL/GenBank/DDBJ databases">
        <title>Comparative genome analysis of Subtercola boreus.</title>
        <authorList>
            <person name="Cho Y.-J."/>
            <person name="Cho A."/>
            <person name="Kim O.-S."/>
            <person name="Lee J.-I."/>
        </authorList>
    </citation>
    <scope>NUCLEOTIDE SEQUENCE [LARGE SCALE GENOMIC DNA]</scope>
    <source>
        <strain evidence="1 2">P28004</strain>
    </source>
</reference>
<evidence type="ECO:0000313" key="1">
    <source>
        <dbReference type="EMBL" id="RFA24316.1"/>
    </source>
</evidence>
<dbReference type="AlphaFoldDB" id="A0A3E0W5V0"/>
<proteinExistence type="predicted"/>
<sequence length="59" mass="7078">MKSWYDFWQSHYSCESGWDTAESEAFSWAEGSLMVQRLRSEVEDFAEISDERYRPPTVY</sequence>
<name>A0A3E0W5V0_9MICO</name>
<organism evidence="1 2">
    <name type="scientific">Subtercola boreus</name>
    <dbReference type="NCBI Taxonomy" id="120213"/>
    <lineage>
        <taxon>Bacteria</taxon>
        <taxon>Bacillati</taxon>
        <taxon>Actinomycetota</taxon>
        <taxon>Actinomycetes</taxon>
        <taxon>Micrococcales</taxon>
        <taxon>Microbacteriaceae</taxon>
        <taxon>Subtercola</taxon>
    </lineage>
</organism>
<accession>A0A3E0W5V0</accession>
<evidence type="ECO:0000313" key="2">
    <source>
        <dbReference type="Proteomes" id="UP000257080"/>
    </source>
</evidence>